<keyword evidence="3" id="KW-1185">Reference proteome</keyword>
<sequence length="140" mass="15433">MKEEKRWMRGGKPTTAAVSTGQSGRRVGVIMADVFLQMSQFLLRLIRSTRTQRLIESSGLDRLSLGRTAPVRINGTARHSSPDDTVKLQLYTAEDGLYKGEAHRSCEQGRARRAHQQGDSGGSGNGWNGCRHQRPPQGSD</sequence>
<dbReference type="Proteomes" id="UP001187343">
    <property type="component" value="Unassembled WGS sequence"/>
</dbReference>
<dbReference type="EMBL" id="JAUYZG010000025">
    <property type="protein sequence ID" value="KAK2867500.1"/>
    <property type="molecule type" value="Genomic_DNA"/>
</dbReference>
<evidence type="ECO:0000313" key="2">
    <source>
        <dbReference type="EMBL" id="KAK2867500.1"/>
    </source>
</evidence>
<proteinExistence type="predicted"/>
<evidence type="ECO:0000256" key="1">
    <source>
        <dbReference type="SAM" id="MobiDB-lite"/>
    </source>
</evidence>
<feature type="region of interest" description="Disordered" evidence="1">
    <location>
        <begin position="1"/>
        <end position="20"/>
    </location>
</feature>
<gene>
    <name evidence="2" type="ORF">Q8A67_025617</name>
</gene>
<evidence type="ECO:0000313" key="3">
    <source>
        <dbReference type="Proteomes" id="UP001187343"/>
    </source>
</evidence>
<reference evidence="2" key="1">
    <citation type="submission" date="2023-08" db="EMBL/GenBank/DDBJ databases">
        <title>Chromosome-level Genome Assembly of mud carp (Cirrhinus molitorella).</title>
        <authorList>
            <person name="Liu H."/>
        </authorList>
    </citation>
    <scope>NUCLEOTIDE SEQUENCE</scope>
    <source>
        <strain evidence="2">Prfri</strain>
        <tissue evidence="2">Muscle</tissue>
    </source>
</reference>
<protein>
    <submittedName>
        <fullName evidence="2">Uncharacterized protein</fullName>
    </submittedName>
</protein>
<dbReference type="AlphaFoldDB" id="A0AA88NWG2"/>
<comment type="caution">
    <text evidence="2">The sequence shown here is derived from an EMBL/GenBank/DDBJ whole genome shotgun (WGS) entry which is preliminary data.</text>
</comment>
<name>A0AA88NWG2_9TELE</name>
<feature type="region of interest" description="Disordered" evidence="1">
    <location>
        <begin position="102"/>
        <end position="140"/>
    </location>
</feature>
<organism evidence="2 3">
    <name type="scientific">Cirrhinus molitorella</name>
    <name type="common">mud carp</name>
    <dbReference type="NCBI Taxonomy" id="172907"/>
    <lineage>
        <taxon>Eukaryota</taxon>
        <taxon>Metazoa</taxon>
        <taxon>Chordata</taxon>
        <taxon>Craniata</taxon>
        <taxon>Vertebrata</taxon>
        <taxon>Euteleostomi</taxon>
        <taxon>Actinopterygii</taxon>
        <taxon>Neopterygii</taxon>
        <taxon>Teleostei</taxon>
        <taxon>Ostariophysi</taxon>
        <taxon>Cypriniformes</taxon>
        <taxon>Cyprinidae</taxon>
        <taxon>Labeoninae</taxon>
        <taxon>Labeonini</taxon>
        <taxon>Cirrhinus</taxon>
    </lineage>
</organism>
<accession>A0AA88NWG2</accession>